<dbReference type="EMBL" id="FQVM01000001">
    <property type="protein sequence ID" value="SHE33456.1"/>
    <property type="molecule type" value="Genomic_DNA"/>
</dbReference>
<reference evidence="3 4" key="1">
    <citation type="submission" date="2016-11" db="EMBL/GenBank/DDBJ databases">
        <authorList>
            <person name="Jaros S."/>
            <person name="Januszkiewicz K."/>
            <person name="Wedrychowicz H."/>
        </authorList>
    </citation>
    <scope>NUCLEOTIDE SEQUENCE [LARGE SCALE GENOMIC DNA]</scope>
    <source>
        <strain evidence="3 4">DSM 2631</strain>
    </source>
</reference>
<evidence type="ECO:0000256" key="2">
    <source>
        <dbReference type="SAM" id="Phobius"/>
    </source>
</evidence>
<dbReference type="Pfam" id="PF07690">
    <property type="entry name" value="MFS_1"/>
    <property type="match status" value="1"/>
</dbReference>
<keyword evidence="2" id="KW-0472">Membrane</keyword>
<feature type="transmembrane region" description="Helical" evidence="2">
    <location>
        <begin position="34"/>
        <end position="55"/>
    </location>
</feature>
<dbReference type="RefSeq" id="WP_072892260.1">
    <property type="nucleotide sequence ID" value="NZ_FQVM01000001.1"/>
</dbReference>
<dbReference type="STRING" id="1533.SAMN05443638_10195"/>
<proteinExistence type="predicted"/>
<dbReference type="AlphaFoldDB" id="A0A1M4SMP0"/>
<dbReference type="PANTHER" id="PTHR23530:SF1">
    <property type="entry name" value="PERMEASE, MAJOR FACILITATOR SUPERFAMILY-RELATED"/>
    <property type="match status" value="1"/>
</dbReference>
<feature type="transmembrane region" description="Helical" evidence="2">
    <location>
        <begin position="184"/>
        <end position="215"/>
    </location>
</feature>
<dbReference type="PANTHER" id="PTHR23530">
    <property type="entry name" value="TRANSPORT PROTEIN-RELATED"/>
    <property type="match status" value="1"/>
</dbReference>
<feature type="transmembrane region" description="Helical" evidence="2">
    <location>
        <begin position="265"/>
        <end position="286"/>
    </location>
</feature>
<accession>A0A1M4SMP0</accession>
<comment type="subcellular location">
    <subcellularLocation>
        <location evidence="1">Cell membrane</location>
        <topology evidence="1">Multi-pass membrane protein</topology>
    </subcellularLocation>
</comment>
<evidence type="ECO:0000313" key="4">
    <source>
        <dbReference type="Proteomes" id="UP000184035"/>
    </source>
</evidence>
<evidence type="ECO:0000256" key="1">
    <source>
        <dbReference type="ARBA" id="ARBA00004651"/>
    </source>
</evidence>
<dbReference type="GO" id="GO:0022857">
    <property type="term" value="F:transmembrane transporter activity"/>
    <property type="evidence" value="ECO:0007669"/>
    <property type="project" value="InterPro"/>
</dbReference>
<keyword evidence="2" id="KW-0812">Transmembrane</keyword>
<feature type="transmembrane region" description="Helical" evidence="2">
    <location>
        <begin position="236"/>
        <end position="259"/>
    </location>
</feature>
<feature type="transmembrane region" description="Helical" evidence="2">
    <location>
        <begin position="113"/>
        <end position="134"/>
    </location>
</feature>
<dbReference type="GO" id="GO:0005886">
    <property type="term" value="C:plasma membrane"/>
    <property type="evidence" value="ECO:0007669"/>
    <property type="project" value="UniProtKB-SubCell"/>
</dbReference>
<protein>
    <submittedName>
        <fullName evidence="3">Major Facilitator Superfamily protein</fullName>
    </submittedName>
</protein>
<dbReference type="InterPro" id="IPR011701">
    <property type="entry name" value="MFS"/>
</dbReference>
<organism evidence="3 4">
    <name type="scientific">Clostridium fallax</name>
    <dbReference type="NCBI Taxonomy" id="1533"/>
    <lineage>
        <taxon>Bacteria</taxon>
        <taxon>Bacillati</taxon>
        <taxon>Bacillota</taxon>
        <taxon>Clostridia</taxon>
        <taxon>Eubacteriales</taxon>
        <taxon>Clostridiaceae</taxon>
        <taxon>Clostridium</taxon>
    </lineage>
</organism>
<dbReference type="Proteomes" id="UP000184035">
    <property type="component" value="Unassembled WGS sequence"/>
</dbReference>
<dbReference type="SUPFAM" id="SSF103473">
    <property type="entry name" value="MFS general substrate transporter"/>
    <property type="match status" value="1"/>
</dbReference>
<dbReference type="InterPro" id="IPR036259">
    <property type="entry name" value="MFS_trans_sf"/>
</dbReference>
<dbReference type="CDD" id="cd06174">
    <property type="entry name" value="MFS"/>
    <property type="match status" value="1"/>
</dbReference>
<dbReference type="OrthoDB" id="1642828at2"/>
<evidence type="ECO:0000313" key="3">
    <source>
        <dbReference type="EMBL" id="SHE33456.1"/>
    </source>
</evidence>
<keyword evidence="4" id="KW-1185">Reference proteome</keyword>
<gene>
    <name evidence="3" type="ORF">SAMN05443638_10195</name>
</gene>
<name>A0A1M4SMP0_9CLOT</name>
<feature type="transmembrane region" description="Helical" evidence="2">
    <location>
        <begin position="146"/>
        <end position="164"/>
    </location>
</feature>
<dbReference type="Gene3D" id="1.20.1250.20">
    <property type="entry name" value="MFS general substrate transporter like domains"/>
    <property type="match status" value="1"/>
</dbReference>
<dbReference type="InterPro" id="IPR053160">
    <property type="entry name" value="MFS_DHA3_Transporter"/>
</dbReference>
<feature type="transmembrane region" description="Helical" evidence="2">
    <location>
        <begin position="62"/>
        <end position="81"/>
    </location>
</feature>
<keyword evidence="2" id="KW-1133">Transmembrane helix</keyword>
<sequence length="299" mass="33451">MEALLSSLAISGISGCDSAIIYSSIDEKESDKVFGIYGFCGTLGFLVAALTGSIIVKISIDLLAFITIFPYTLAFLLAMFLRDVKNHKSKKDGNNKKENLKDTFKIVLKDKNILLFIVAIGILNETTHSICVFLNQPLYIKNGVSLKWFGILTAFMQVATFISLKSYKIKMIIGVKNLYKISIFIIILCNLILIVSGEAYLTILIIFLIEGGYALTQPITETIKNKSIESLNRATILSIYSMIENIIASLINFIISIASKISMEWALITYLIFNILVFILIICYFYSKKKLTIVKENLI</sequence>